<keyword evidence="5" id="KW-0560">Oxidoreductase</keyword>
<dbReference type="eggNOG" id="COG0644">
    <property type="taxonomic scope" value="Bacteria"/>
</dbReference>
<evidence type="ECO:0000256" key="5">
    <source>
        <dbReference type="ARBA" id="ARBA00023002"/>
    </source>
</evidence>
<dbReference type="PRINTS" id="PR00420">
    <property type="entry name" value="RNGMNOXGNASE"/>
</dbReference>
<accession>E1IDX0</accession>
<proteinExistence type="inferred from homology"/>
<dbReference type="Pfam" id="PF12831">
    <property type="entry name" value="FAD_oxidored"/>
    <property type="match status" value="1"/>
</dbReference>
<gene>
    <name evidence="8" type="ORF">OSCT_1521</name>
</gene>
<evidence type="ECO:0000256" key="4">
    <source>
        <dbReference type="ARBA" id="ARBA00022827"/>
    </source>
</evidence>
<dbReference type="Gene3D" id="3.50.50.60">
    <property type="entry name" value="FAD/NAD(P)-binding domain"/>
    <property type="match status" value="1"/>
</dbReference>
<keyword evidence="9" id="KW-1185">Reference proteome</keyword>
<dbReference type="Pfam" id="PF21162">
    <property type="entry name" value="ETFQO_UQ-bd"/>
    <property type="match status" value="1"/>
</dbReference>
<keyword evidence="4" id="KW-0274">FAD</keyword>
<dbReference type="InterPro" id="IPR049398">
    <property type="entry name" value="ETF-QO/FixC_UQ-bd"/>
</dbReference>
<comment type="caution">
    <text evidence="8">The sequence shown here is derived from an EMBL/GenBank/DDBJ whole genome shotgun (WGS) entry which is preliminary data.</text>
</comment>
<evidence type="ECO:0000259" key="6">
    <source>
        <dbReference type="Pfam" id="PF21162"/>
    </source>
</evidence>
<evidence type="ECO:0000256" key="1">
    <source>
        <dbReference type="ARBA" id="ARBA00001974"/>
    </source>
</evidence>
<evidence type="ECO:0000256" key="2">
    <source>
        <dbReference type="ARBA" id="ARBA00006796"/>
    </source>
</evidence>
<feature type="domain" description="ETF-QO/FixC ubiquinone-binding" evidence="6">
    <location>
        <begin position="229"/>
        <end position="287"/>
    </location>
</feature>
<comment type="similarity">
    <text evidence="2">Belongs to the ETF-QO/FixC family.</text>
</comment>
<feature type="domain" description="FixC-like C-terminal" evidence="7">
    <location>
        <begin position="372"/>
        <end position="437"/>
    </location>
</feature>
<dbReference type="SUPFAM" id="SSF51905">
    <property type="entry name" value="FAD/NAD(P)-binding domain"/>
    <property type="match status" value="1"/>
</dbReference>
<dbReference type="InterPro" id="IPR036188">
    <property type="entry name" value="FAD/NAD-bd_sf"/>
</dbReference>
<reference evidence="8 9" key="1">
    <citation type="journal article" date="2011" name="J. Bacteriol.">
        <title>Draft genome sequence of the anoxygenic filamentous phototrophic bacterium Oscillochloris trichoides subsp. DG-6.</title>
        <authorList>
            <person name="Kuznetsov B.B."/>
            <person name="Ivanovsky R.N."/>
            <person name="Keppen O.I."/>
            <person name="Sukhacheva M.V."/>
            <person name="Bumazhkin B.K."/>
            <person name="Patutina E.O."/>
            <person name="Beletsky A.V."/>
            <person name="Mardanov A.V."/>
            <person name="Baslerov R.V."/>
            <person name="Panteleeva A.N."/>
            <person name="Kolganova T.V."/>
            <person name="Ravin N.V."/>
            <person name="Skryabin K.G."/>
        </authorList>
    </citation>
    <scope>NUCLEOTIDE SEQUENCE [LARGE SCALE GENOMIC DNA]</scope>
    <source>
        <strain evidence="8 9">DG-6</strain>
    </source>
</reference>
<dbReference type="PANTHER" id="PTHR43624:SF2">
    <property type="entry name" value="ELECTRON TRANSFER FLAVOPROTEIN-QUINONE OXIDOREDUCTASE YDIS-RELATED"/>
    <property type="match status" value="1"/>
</dbReference>
<protein>
    <submittedName>
        <fullName evidence="8">Electron-transferring-flavoprotein dehydrogenase</fullName>
    </submittedName>
</protein>
<evidence type="ECO:0000313" key="9">
    <source>
        <dbReference type="Proteomes" id="UP000054010"/>
    </source>
</evidence>
<dbReference type="InterPro" id="IPR039651">
    <property type="entry name" value="FixC-like"/>
</dbReference>
<dbReference type="Pfam" id="PF26311">
    <property type="entry name" value="ETF-QO_FixC_C"/>
    <property type="match status" value="1"/>
</dbReference>
<dbReference type="Proteomes" id="UP000054010">
    <property type="component" value="Unassembled WGS sequence"/>
</dbReference>
<evidence type="ECO:0000259" key="7">
    <source>
        <dbReference type="Pfam" id="PF26311"/>
    </source>
</evidence>
<sequence>MATKHTFDAIVVGGGPAGTAAALTMARSGLKTILIERGNFVGAKNFFGGVMYTHAIADLLPDFWERTPPFERPLTEQGYWMLAPDSVVRMTHKSEHYKHEPADAYTVLRAQFDPWLAEQASKAGALVVTRTAVLRVLQDSKGKVIGVRTDRPDGDVYAPIVIIAEGVNNLLTQRLGLIKNDLPPRFVALAVKEYISLPAKDIQARFGLTGANEGAAIDIFGDATMGLPGTAFLYTDKAGISIGVGMLLDEFIQHKLRPYEVLARFKNHPVIQPYLEGGKPFEYGAHLIPETGYDRMPKLAADGVMVAGDAAGMVDALHREGTNLAMTAGRMAGLTAIKAHQAGDFSATFLNQYRQDLENSFVLKDMKQYRRMTDFLDTTPHFMGTYANFLNDVALRYFTAHGIPKRDMERQIVGMLQERRSFFGVAQDMVKLLRAMRG</sequence>
<dbReference type="STRING" id="765420.OSCT_1521"/>
<dbReference type="SUPFAM" id="SSF54373">
    <property type="entry name" value="FAD-linked reductases, C-terminal domain"/>
    <property type="match status" value="1"/>
</dbReference>
<organism evidence="8 9">
    <name type="scientific">Oscillochloris trichoides DG-6</name>
    <dbReference type="NCBI Taxonomy" id="765420"/>
    <lineage>
        <taxon>Bacteria</taxon>
        <taxon>Bacillati</taxon>
        <taxon>Chloroflexota</taxon>
        <taxon>Chloroflexia</taxon>
        <taxon>Chloroflexales</taxon>
        <taxon>Chloroflexineae</taxon>
        <taxon>Oscillochloridaceae</taxon>
        <taxon>Oscillochloris</taxon>
    </lineage>
</organism>
<dbReference type="InterPro" id="IPR059103">
    <property type="entry name" value="FixC-like_C"/>
</dbReference>
<name>E1IDX0_9CHLR</name>
<keyword evidence="3" id="KW-0285">Flavoprotein</keyword>
<dbReference type="GO" id="GO:0016491">
    <property type="term" value="F:oxidoreductase activity"/>
    <property type="evidence" value="ECO:0007669"/>
    <property type="project" value="UniProtKB-KW"/>
</dbReference>
<dbReference type="AlphaFoldDB" id="E1IDX0"/>
<dbReference type="OrthoDB" id="9806565at2"/>
<dbReference type="EMBL" id="ADVR01000048">
    <property type="protein sequence ID" value="EFO80581.1"/>
    <property type="molecule type" value="Genomic_DNA"/>
</dbReference>
<evidence type="ECO:0000313" key="8">
    <source>
        <dbReference type="EMBL" id="EFO80581.1"/>
    </source>
</evidence>
<comment type="cofactor">
    <cofactor evidence="1">
        <name>FAD</name>
        <dbReference type="ChEBI" id="CHEBI:57692"/>
    </cofactor>
</comment>
<dbReference type="PANTHER" id="PTHR43624">
    <property type="entry name" value="ELECTRON TRANSFER FLAVOPROTEIN-QUINONE OXIDOREDUCTASE YDIS-RELATED"/>
    <property type="match status" value="1"/>
</dbReference>
<dbReference type="HOGENOM" id="CLU_050977_0_0_0"/>
<evidence type="ECO:0000256" key="3">
    <source>
        <dbReference type="ARBA" id="ARBA00022630"/>
    </source>
</evidence>